<dbReference type="EMBL" id="GU322808">
    <property type="protein sequence ID" value="ADD14616.1"/>
    <property type="molecule type" value="Genomic_DNA"/>
</dbReference>
<dbReference type="RefSeq" id="WP_013006754.1">
    <property type="nucleotide sequence ID" value="NC_013938.1"/>
</dbReference>
<keyword evidence="1" id="KW-0614">Plasmid</keyword>
<sequence length="149" mass="16737">MFTKEDIAIALSDALMVHLVAKDSKITQKQEAMRAFGAGLIKEQDSNVTAAESIGNNLAIEHLNKEYSEEFLKLHNKLLVSDKIELMVKNFGESHGKVTLYKNIVRDVSVLHSAQLGMNINDLPGSHHEEIARDVYSTISEWSSKYTHR</sequence>
<accession>D3XF55</accession>
<name>D3XF55_RICAM</name>
<dbReference type="PATRIC" id="fig|33989.4.peg.1789"/>
<gene>
    <name evidence="1" type="ORF">pRAM18_00075</name>
</gene>
<protein>
    <submittedName>
        <fullName evidence="1">Conjugative transfer protein TraA_Ti</fullName>
    </submittedName>
</protein>
<evidence type="ECO:0000313" key="1">
    <source>
        <dbReference type="EMBL" id="ADD14616.1"/>
    </source>
</evidence>
<dbReference type="AlphaFoldDB" id="D3XF55"/>
<proteinExistence type="predicted"/>
<organism evidence="1">
    <name type="scientific">Rickettsia amblyommatis str. AaR/SC</name>
    <dbReference type="NCBI Taxonomy" id="933950"/>
    <lineage>
        <taxon>Bacteria</taxon>
        <taxon>Pseudomonadati</taxon>
        <taxon>Pseudomonadota</taxon>
        <taxon>Alphaproteobacteria</taxon>
        <taxon>Rickettsiales</taxon>
        <taxon>Rickettsiaceae</taxon>
        <taxon>Rickettsieae</taxon>
        <taxon>Rickettsia</taxon>
        <taxon>spotted fever group</taxon>
    </lineage>
</organism>
<geneLocation type="plasmid" evidence="1">
    <name>pRAM18</name>
</geneLocation>
<reference evidence="1" key="1">
    <citation type="journal article" date="2010" name="Appl. Environ. Microbiol.">
        <title>Wide dispersal and possible multiple origins of low-copy-number plasmids in rickettsia species associated with blood-feeding arthropods.</title>
        <authorList>
            <person name="Baldridge G.D."/>
            <person name="Burkhardt N.Y."/>
            <person name="Labruna M.B."/>
            <person name="Pacheco R.C."/>
            <person name="Paddock C.D."/>
            <person name="Williamson P.C."/>
            <person name="Billingsley P.M."/>
            <person name="Felsheim R.F."/>
            <person name="Kurtti T.J."/>
            <person name="Munderloh U.G."/>
        </authorList>
    </citation>
    <scope>NUCLEOTIDE SEQUENCE</scope>
    <source>
        <strain evidence="1">AaR/SC</strain>
        <plasmid evidence="1">pRAM18</plasmid>
    </source>
</reference>